<sequence>EAMDLSKLELLVGGQCRGAVMAASVNGNTTYGAFATNTDGLDTVTTWKLPRLGLTQAQVAARGLALCLTLAPPCAALSDFCLGGGACRHAFLNSAESCCPTGDSLFTSP</sequence>
<evidence type="ECO:0000313" key="2">
    <source>
        <dbReference type="EMBL" id="KAG2482032.1"/>
    </source>
</evidence>
<reference evidence="2" key="1">
    <citation type="journal article" date="2020" name="bioRxiv">
        <title>Comparative genomics of Chlamydomonas.</title>
        <authorList>
            <person name="Craig R.J."/>
            <person name="Hasan A.R."/>
            <person name="Ness R.W."/>
            <person name="Keightley P.D."/>
        </authorList>
    </citation>
    <scope>NUCLEOTIDE SEQUENCE</scope>
    <source>
        <strain evidence="2">CCAP 11/70</strain>
    </source>
</reference>
<protein>
    <recommendedName>
        <fullName evidence="1">Pherophorin domain-containing protein</fullName>
    </recommendedName>
</protein>
<dbReference type="EMBL" id="JAEHOE010000291">
    <property type="protein sequence ID" value="KAG2482032.1"/>
    <property type="molecule type" value="Genomic_DNA"/>
</dbReference>
<dbReference type="InterPro" id="IPR024616">
    <property type="entry name" value="Pherophorin"/>
</dbReference>
<dbReference type="Pfam" id="PF12499">
    <property type="entry name" value="DUF3707"/>
    <property type="match status" value="1"/>
</dbReference>
<evidence type="ECO:0000259" key="1">
    <source>
        <dbReference type="Pfam" id="PF12499"/>
    </source>
</evidence>
<name>A0A835XFG4_9CHLO</name>
<accession>A0A835XFG4</accession>
<organism evidence="2 3">
    <name type="scientific">Edaphochlamys debaryana</name>
    <dbReference type="NCBI Taxonomy" id="47281"/>
    <lineage>
        <taxon>Eukaryota</taxon>
        <taxon>Viridiplantae</taxon>
        <taxon>Chlorophyta</taxon>
        <taxon>core chlorophytes</taxon>
        <taxon>Chlorophyceae</taxon>
        <taxon>CS clade</taxon>
        <taxon>Chlamydomonadales</taxon>
        <taxon>Chlamydomonadales incertae sedis</taxon>
        <taxon>Edaphochlamys</taxon>
    </lineage>
</organism>
<feature type="domain" description="Pherophorin" evidence="1">
    <location>
        <begin position="3"/>
        <end position="100"/>
    </location>
</feature>
<proteinExistence type="predicted"/>
<dbReference type="AlphaFoldDB" id="A0A835XFG4"/>
<feature type="non-terminal residue" evidence="2">
    <location>
        <position position="109"/>
    </location>
</feature>
<dbReference type="OrthoDB" id="548358at2759"/>
<evidence type="ECO:0000313" key="3">
    <source>
        <dbReference type="Proteomes" id="UP000612055"/>
    </source>
</evidence>
<keyword evidence="3" id="KW-1185">Reference proteome</keyword>
<comment type="caution">
    <text evidence="2">The sequence shown here is derived from an EMBL/GenBank/DDBJ whole genome shotgun (WGS) entry which is preliminary data.</text>
</comment>
<gene>
    <name evidence="2" type="ORF">HYH03_019021</name>
</gene>
<dbReference type="Proteomes" id="UP000612055">
    <property type="component" value="Unassembled WGS sequence"/>
</dbReference>